<keyword evidence="4" id="KW-0433">Leucine-rich repeat</keyword>
<evidence type="ECO:0000256" key="6">
    <source>
        <dbReference type="ARBA" id="ARBA00022729"/>
    </source>
</evidence>
<dbReference type="InterPro" id="IPR000483">
    <property type="entry name" value="Cys-rich_flank_reg_C"/>
</dbReference>
<evidence type="ECO:0000256" key="8">
    <source>
        <dbReference type="ARBA" id="ARBA00022859"/>
    </source>
</evidence>
<keyword evidence="3" id="KW-0399">Innate immunity</keyword>
<dbReference type="Gene3D" id="3.80.10.10">
    <property type="entry name" value="Ribonuclease Inhibitor"/>
    <property type="match status" value="3"/>
</dbReference>
<evidence type="ECO:0000256" key="13">
    <source>
        <dbReference type="ARBA" id="ARBA00023198"/>
    </source>
</evidence>
<evidence type="ECO:0000256" key="15">
    <source>
        <dbReference type="SAM" id="Phobius"/>
    </source>
</evidence>
<dbReference type="SMART" id="SM00365">
    <property type="entry name" value="LRR_SD22"/>
    <property type="match status" value="4"/>
</dbReference>
<dbReference type="PROSITE" id="PS51450">
    <property type="entry name" value="LRR"/>
    <property type="match status" value="2"/>
</dbReference>
<dbReference type="GO" id="GO:0045087">
    <property type="term" value="P:innate immune response"/>
    <property type="evidence" value="ECO:0007669"/>
    <property type="project" value="UniProtKB-KW"/>
</dbReference>
<evidence type="ECO:0000259" key="17">
    <source>
        <dbReference type="PROSITE" id="PS50104"/>
    </source>
</evidence>
<evidence type="ECO:0000256" key="4">
    <source>
        <dbReference type="ARBA" id="ARBA00022614"/>
    </source>
</evidence>
<evidence type="ECO:0000256" key="9">
    <source>
        <dbReference type="ARBA" id="ARBA00022989"/>
    </source>
</evidence>
<evidence type="ECO:0000256" key="5">
    <source>
        <dbReference type="ARBA" id="ARBA00022692"/>
    </source>
</evidence>
<dbReference type="FunFam" id="3.40.50.10140:FF:000001">
    <property type="entry name" value="Toll-like receptor 2"/>
    <property type="match status" value="1"/>
</dbReference>
<keyword evidence="9 15" id="KW-1133">Transmembrane helix</keyword>
<feature type="domain" description="TIR" evidence="17">
    <location>
        <begin position="707"/>
        <end position="852"/>
    </location>
</feature>
<dbReference type="FunFam" id="3.80.10.10:FF:000365">
    <property type="entry name" value="Toll-like receptor 5"/>
    <property type="match status" value="1"/>
</dbReference>
<dbReference type="InterPro" id="IPR032675">
    <property type="entry name" value="LRR_dom_sf"/>
</dbReference>
<dbReference type="SUPFAM" id="SSF52200">
    <property type="entry name" value="Toll/Interleukin receptor TIR domain"/>
    <property type="match status" value="1"/>
</dbReference>
<dbReference type="PANTHER" id="PTHR24365">
    <property type="entry name" value="TOLL-LIKE RECEPTOR"/>
    <property type="match status" value="1"/>
</dbReference>
<dbReference type="GO" id="GO:0005886">
    <property type="term" value="C:plasma membrane"/>
    <property type="evidence" value="ECO:0007669"/>
    <property type="project" value="TreeGrafter"/>
</dbReference>
<evidence type="ECO:0000256" key="3">
    <source>
        <dbReference type="ARBA" id="ARBA00022588"/>
    </source>
</evidence>
<keyword evidence="11 18" id="KW-0675">Receptor</keyword>
<evidence type="ECO:0000256" key="2">
    <source>
        <dbReference type="ARBA" id="ARBA00009634"/>
    </source>
</evidence>
<proteinExistence type="inferred from homology"/>
<keyword evidence="8" id="KW-0391">Immunity</keyword>
<keyword evidence="6 16" id="KW-0732">Signal</keyword>
<dbReference type="InterPro" id="IPR003591">
    <property type="entry name" value="Leu-rich_rpt_typical-subtyp"/>
</dbReference>
<keyword evidence="10 15" id="KW-0472">Membrane</keyword>
<comment type="similarity">
    <text evidence="2">Belongs to the Toll-like receptor family.</text>
</comment>
<dbReference type="SMART" id="SM00082">
    <property type="entry name" value="LRRCT"/>
    <property type="match status" value="1"/>
</dbReference>
<feature type="signal peptide" evidence="16">
    <location>
        <begin position="1"/>
        <end position="20"/>
    </location>
</feature>
<dbReference type="InterPro" id="IPR000157">
    <property type="entry name" value="TIR_dom"/>
</dbReference>
<keyword evidence="7" id="KW-0677">Repeat</keyword>
<organism evidence="18 19">
    <name type="scientific">Channa argus</name>
    <name type="common">Northern snakehead</name>
    <name type="synonym">Ophicephalus argus</name>
    <dbReference type="NCBI Taxonomy" id="215402"/>
    <lineage>
        <taxon>Eukaryota</taxon>
        <taxon>Metazoa</taxon>
        <taxon>Chordata</taxon>
        <taxon>Craniata</taxon>
        <taxon>Vertebrata</taxon>
        <taxon>Euteleostomi</taxon>
        <taxon>Actinopterygii</taxon>
        <taxon>Neopterygii</taxon>
        <taxon>Teleostei</taxon>
        <taxon>Neoteleostei</taxon>
        <taxon>Acanthomorphata</taxon>
        <taxon>Anabantaria</taxon>
        <taxon>Anabantiformes</taxon>
        <taxon>Channoidei</taxon>
        <taxon>Channidae</taxon>
        <taxon>Channa</taxon>
    </lineage>
</organism>
<dbReference type="GO" id="GO:0002224">
    <property type="term" value="P:toll-like receptor signaling pathway"/>
    <property type="evidence" value="ECO:0007669"/>
    <property type="project" value="InterPro"/>
</dbReference>
<dbReference type="Gene3D" id="3.40.50.10140">
    <property type="entry name" value="Toll/interleukin-1 receptor homology (TIR) domain"/>
    <property type="match status" value="1"/>
</dbReference>
<dbReference type="AlphaFoldDB" id="A0A6G1QJC9"/>
<dbReference type="PIRSF" id="PIRSF037595">
    <property type="entry name" value="Toll-like_receptor"/>
    <property type="match status" value="1"/>
</dbReference>
<evidence type="ECO:0000256" key="1">
    <source>
        <dbReference type="ARBA" id="ARBA00004479"/>
    </source>
</evidence>
<dbReference type="SUPFAM" id="SSF52058">
    <property type="entry name" value="L domain-like"/>
    <property type="match status" value="2"/>
</dbReference>
<dbReference type="PANTHER" id="PTHR24365:SF525">
    <property type="entry name" value="TOLL-LIKE RECEPTOR 5"/>
    <property type="match status" value="1"/>
</dbReference>
<evidence type="ECO:0000256" key="14">
    <source>
        <dbReference type="SAM" id="MobiDB-lite"/>
    </source>
</evidence>
<evidence type="ECO:0000256" key="16">
    <source>
        <dbReference type="SAM" id="SignalP"/>
    </source>
</evidence>
<dbReference type="PROSITE" id="PS50104">
    <property type="entry name" value="TIR"/>
    <property type="match status" value="1"/>
</dbReference>
<keyword evidence="5 15" id="KW-0812">Transmembrane</keyword>
<dbReference type="SMART" id="SM00369">
    <property type="entry name" value="LRR_TYP"/>
    <property type="match status" value="9"/>
</dbReference>
<dbReference type="EMBL" id="CM015729">
    <property type="protein sequence ID" value="KAF3702577.1"/>
    <property type="molecule type" value="Genomic_DNA"/>
</dbReference>
<dbReference type="Pfam" id="PF13855">
    <property type="entry name" value="LRR_8"/>
    <property type="match status" value="2"/>
</dbReference>
<gene>
    <name evidence="18" type="ORF">EXN66_Car018265</name>
</gene>
<keyword evidence="12" id="KW-0325">Glycoprotein</keyword>
<dbReference type="InterPro" id="IPR017241">
    <property type="entry name" value="Toll-like_receptor"/>
</dbReference>
<evidence type="ECO:0000256" key="12">
    <source>
        <dbReference type="ARBA" id="ARBA00023180"/>
    </source>
</evidence>
<reference evidence="18 19" key="1">
    <citation type="submission" date="2019-02" db="EMBL/GenBank/DDBJ databases">
        <title>Opniocepnalus argus genome.</title>
        <authorList>
            <person name="Zhou C."/>
            <person name="Xiao S."/>
        </authorList>
    </citation>
    <scope>NUCLEOTIDE SEQUENCE [LARGE SCALE GENOMIC DNA]</scope>
    <source>
        <strain evidence="18">OARG1902GOOAL</strain>
        <tissue evidence="18">Muscle</tissue>
    </source>
</reference>
<dbReference type="GO" id="GO:0004888">
    <property type="term" value="F:transmembrane signaling receptor activity"/>
    <property type="evidence" value="ECO:0007669"/>
    <property type="project" value="InterPro"/>
</dbReference>
<dbReference type="InterPro" id="IPR035897">
    <property type="entry name" value="Toll_tir_struct_dom_sf"/>
</dbReference>
<keyword evidence="13" id="KW-0395">Inflammatory response</keyword>
<comment type="subcellular location">
    <subcellularLocation>
        <location evidence="1">Membrane</location>
        <topology evidence="1">Single-pass type I membrane protein</topology>
    </subcellularLocation>
</comment>
<evidence type="ECO:0000313" key="18">
    <source>
        <dbReference type="EMBL" id="KAF3702577.1"/>
    </source>
</evidence>
<reference evidence="19" key="2">
    <citation type="submission" date="2019-02" db="EMBL/GenBank/DDBJ databases">
        <title>Opniocepnalus argus Var Kimnra genome.</title>
        <authorList>
            <person name="Zhou C."/>
            <person name="Xiao S."/>
        </authorList>
    </citation>
    <scope>NUCLEOTIDE SEQUENCE [LARGE SCALE GENOMIC DNA]</scope>
</reference>
<dbReference type="Pfam" id="PF01582">
    <property type="entry name" value="TIR"/>
    <property type="match status" value="1"/>
</dbReference>
<evidence type="ECO:0000256" key="10">
    <source>
        <dbReference type="ARBA" id="ARBA00023136"/>
    </source>
</evidence>
<feature type="transmembrane region" description="Helical" evidence="15">
    <location>
        <begin position="656"/>
        <end position="679"/>
    </location>
</feature>
<dbReference type="GO" id="GO:0006954">
    <property type="term" value="P:inflammatory response"/>
    <property type="evidence" value="ECO:0007669"/>
    <property type="project" value="UniProtKB-KW"/>
</dbReference>
<dbReference type="InterPro" id="IPR001611">
    <property type="entry name" value="Leu-rich_rpt"/>
</dbReference>
<dbReference type="Proteomes" id="UP000503349">
    <property type="component" value="Chromosome 18"/>
</dbReference>
<keyword evidence="19" id="KW-1185">Reference proteome</keyword>
<feature type="region of interest" description="Disordered" evidence="14">
    <location>
        <begin position="867"/>
        <end position="891"/>
    </location>
</feature>
<protein>
    <submittedName>
        <fullName evidence="18">Toll-like receptor 5</fullName>
    </submittedName>
</protein>
<sequence>MWTLAFLWAFAALNLQVSTCDPSCDLYELIVYCPSKNHYWVPALPSNITHLFLDRNYISEINSTSLQDYEDLEVLDLGGQNVNLVLRNNAFVRQRKLTRLVLDQLGYSLLLEPRAFAGLINVRNLSLAYCNLDDSILSGNYLEPLLSLTRLELSFNQITRLRPGLFFSNLQKFTELKLKLNKIQGLCEEDLVGFRGKTFTLMDMSSNKLLYLNDLDFDWKRCGNPFRDIAFNFLDISSNIFNNISTAKQFFKSIEGTQISHLKFSGTIGKDFSHDNLPDPDNSTFEGLVSSSLEILDLSKSFIFALKMAVFSHFKDVIIIDLSQNKINQINNDAFTGLQGHLRMLNLSSNLLGEIRSDTFMSLTDLRVLDLSNNHIGILGYKAFDNLPKLRALYLTGNSLRNLDFPSPLPNLELLLLGDNKLESLHKITEFGLNSIHIDVSDNRLKDLGNIFSLVTEGKRLQNLFYGGNLFKWCTPSPKMAAPYNNSLKVLDLHDSYLQGLWGLGKCLDLFDNFNNLLGLNISFNLLASLPQGIFRGLSRIIEIDLSFNALTHLQPGVFPVSLKHLDLSNNFLAAPDPMSFMSLTYLNLAENRFHCDCKLESFLIWLFKTDVIFLNFAEEMRCGFPAALHNLPLLDYNKIFEPCKDEVKSTNDLQLALFILSAILITTFILCGIVYARFRGQVFVFYKRIVSTVLEGPTPNPPVEESEYDAFLCFSNNDYRWVEAALLKKLDKHFSEKNVFRCCFEARDFLPGVDHLSNIRDAIWSSRKTLCIVSQEFLKDGWCLEAFTLAQGRMLEELTNVLIMMVVGKVPYYQLMKSPTVRSFVRRREYLTWPEDPQDLEWFYEHLTYHLIKDTQVKKLAEDQPKPVKGDVQNQHEGSVELEDIRTTAM</sequence>
<feature type="chain" id="PRO_5026143242" evidence="16">
    <location>
        <begin position="21"/>
        <end position="891"/>
    </location>
</feature>
<evidence type="ECO:0000313" key="19">
    <source>
        <dbReference type="Proteomes" id="UP000503349"/>
    </source>
</evidence>
<dbReference type="SMART" id="SM00255">
    <property type="entry name" value="TIR"/>
    <property type="match status" value="1"/>
</dbReference>
<name>A0A6G1QJC9_CHAAH</name>
<evidence type="ECO:0000256" key="7">
    <source>
        <dbReference type="ARBA" id="ARBA00022737"/>
    </source>
</evidence>
<accession>A0A6G1QJC9</accession>
<evidence type="ECO:0000256" key="11">
    <source>
        <dbReference type="ARBA" id="ARBA00023170"/>
    </source>
</evidence>